<dbReference type="SUPFAM" id="SSF56349">
    <property type="entry name" value="DNA breaking-rejoining enzymes"/>
    <property type="match status" value="1"/>
</dbReference>
<evidence type="ECO:0000259" key="4">
    <source>
        <dbReference type="PROSITE" id="PS51898"/>
    </source>
</evidence>
<dbReference type="InterPro" id="IPR002104">
    <property type="entry name" value="Integrase_catalytic"/>
</dbReference>
<keyword evidence="6" id="KW-1185">Reference proteome</keyword>
<gene>
    <name evidence="5" type="ORF">MUB46_15410</name>
</gene>
<dbReference type="Pfam" id="PF00589">
    <property type="entry name" value="Phage_integrase"/>
    <property type="match status" value="1"/>
</dbReference>
<dbReference type="Gene3D" id="1.10.150.130">
    <property type="match status" value="1"/>
</dbReference>
<dbReference type="Proteomes" id="UP001320898">
    <property type="component" value="Unassembled WGS sequence"/>
</dbReference>
<dbReference type="InterPro" id="IPR010998">
    <property type="entry name" value="Integrase_recombinase_N"/>
</dbReference>
<dbReference type="PANTHER" id="PTHR30349:SF88">
    <property type="entry name" value="BLL1584 PROTEIN"/>
    <property type="match status" value="1"/>
</dbReference>
<feature type="domain" description="Tyr recombinase" evidence="4">
    <location>
        <begin position="260"/>
        <end position="446"/>
    </location>
</feature>
<evidence type="ECO:0000256" key="2">
    <source>
        <dbReference type="ARBA" id="ARBA00023125"/>
    </source>
</evidence>
<dbReference type="EMBL" id="JALIDZ010000006">
    <property type="protein sequence ID" value="MCT8973251.1"/>
    <property type="molecule type" value="Genomic_DNA"/>
</dbReference>
<reference evidence="5 6" key="1">
    <citation type="submission" date="2022-04" db="EMBL/GenBank/DDBJ databases">
        <authorList>
            <person name="Ye Y.-Q."/>
            <person name="Du Z.-J."/>
        </authorList>
    </citation>
    <scope>NUCLEOTIDE SEQUENCE [LARGE SCALE GENOMIC DNA]</scope>
    <source>
        <strain evidence="5 6">A6E488</strain>
    </source>
</reference>
<organism evidence="5 6">
    <name type="scientific">Microbaculum marinisediminis</name>
    <dbReference type="NCBI Taxonomy" id="2931392"/>
    <lineage>
        <taxon>Bacteria</taxon>
        <taxon>Pseudomonadati</taxon>
        <taxon>Pseudomonadota</taxon>
        <taxon>Alphaproteobacteria</taxon>
        <taxon>Hyphomicrobiales</taxon>
        <taxon>Tepidamorphaceae</taxon>
        <taxon>Microbaculum</taxon>
    </lineage>
</organism>
<comment type="caution">
    <text evidence="5">The sequence shown here is derived from an EMBL/GenBank/DDBJ whole genome shotgun (WGS) entry which is preliminary data.</text>
</comment>
<accession>A0AAW5QYW9</accession>
<protein>
    <submittedName>
        <fullName evidence="5">Tyrosine-type recombinase/integrase</fullName>
    </submittedName>
</protein>
<dbReference type="InterPro" id="IPR011010">
    <property type="entry name" value="DNA_brk_join_enz"/>
</dbReference>
<keyword evidence="1" id="KW-0229">DNA integration</keyword>
<dbReference type="RefSeq" id="WP_261616829.1">
    <property type="nucleotide sequence ID" value="NZ_JALIDZ010000006.1"/>
</dbReference>
<proteinExistence type="predicted"/>
<evidence type="ECO:0000313" key="6">
    <source>
        <dbReference type="Proteomes" id="UP001320898"/>
    </source>
</evidence>
<keyword evidence="3" id="KW-0233">DNA recombination</keyword>
<evidence type="ECO:0000256" key="3">
    <source>
        <dbReference type="ARBA" id="ARBA00023172"/>
    </source>
</evidence>
<evidence type="ECO:0000313" key="5">
    <source>
        <dbReference type="EMBL" id="MCT8973251.1"/>
    </source>
</evidence>
<dbReference type="GO" id="GO:0015074">
    <property type="term" value="P:DNA integration"/>
    <property type="evidence" value="ECO:0007669"/>
    <property type="project" value="UniProtKB-KW"/>
</dbReference>
<dbReference type="Gene3D" id="1.10.443.10">
    <property type="entry name" value="Intergrase catalytic core"/>
    <property type="match status" value="1"/>
</dbReference>
<keyword evidence="2" id="KW-0238">DNA-binding</keyword>
<dbReference type="InterPro" id="IPR013762">
    <property type="entry name" value="Integrase-like_cat_sf"/>
</dbReference>
<name>A0AAW5QYW9_9HYPH</name>
<dbReference type="PROSITE" id="PS51898">
    <property type="entry name" value="TYR_RECOMBINASE"/>
    <property type="match status" value="1"/>
</dbReference>
<dbReference type="GO" id="GO:0006310">
    <property type="term" value="P:DNA recombination"/>
    <property type="evidence" value="ECO:0007669"/>
    <property type="project" value="UniProtKB-KW"/>
</dbReference>
<dbReference type="PANTHER" id="PTHR30349">
    <property type="entry name" value="PHAGE INTEGRASE-RELATED"/>
    <property type="match status" value="1"/>
</dbReference>
<dbReference type="AlphaFoldDB" id="A0AAW5QYW9"/>
<evidence type="ECO:0000256" key="1">
    <source>
        <dbReference type="ARBA" id="ARBA00022908"/>
    </source>
</evidence>
<dbReference type="InterPro" id="IPR050090">
    <property type="entry name" value="Tyrosine_recombinase_XerCD"/>
</dbReference>
<dbReference type="Pfam" id="PF20172">
    <property type="entry name" value="DUF6538"/>
    <property type="match status" value="1"/>
</dbReference>
<sequence length="455" mass="49904">MLIQVRYLQQRGKSWRYRRKVPPALRPILGKGEIVIPLGGSEAEALRRYRKAHAKAEQQLAVAVAHPPQAAPGQTELDRFRLAESQIRDWGLDLDWAGEDGPEELARDVLADSIVGKYPADAETGDPTGVSVEDVAVLRALRLGSRLTRPCPSLEDAKRLYDKERVKGDRKKRLELERIFRLVGAVVDLSRPLDRLERQDAKDVRDHMLDGGRTAASVDRYLNVVRAVINHAIAENDLACKNPFMKLEVSDGDTAIPDRLLRRPFTDAEVERIAQQLHTNAGKSLWLIWRLLAGTGCRLAEVTGLRVADVHLGHRIPHIVVEGHKDRRLKTKSSNRVVPLKGDAHAAAKEAVKAAGSEALLFKAYCRLGGPDAASAAIGKHVDAVIGKVSKVGPTHSLRHRMADKLGLAGAPDGLRDRFLGHTKGASSESYGGSLEAWLEMSSAILAKALSCRIL</sequence>
<dbReference type="InterPro" id="IPR046668">
    <property type="entry name" value="DUF6538"/>
</dbReference>
<dbReference type="GO" id="GO:0003677">
    <property type="term" value="F:DNA binding"/>
    <property type="evidence" value="ECO:0007669"/>
    <property type="project" value="UniProtKB-KW"/>
</dbReference>